<gene>
    <name evidence="3" type="ORF">B0J15DRAFT_194739</name>
</gene>
<evidence type="ECO:0000256" key="2">
    <source>
        <dbReference type="SAM" id="SignalP"/>
    </source>
</evidence>
<protein>
    <submittedName>
        <fullName evidence="3">Uncharacterized protein</fullName>
    </submittedName>
</protein>
<dbReference type="EMBL" id="JAGTJS010000003">
    <property type="protein sequence ID" value="KAH7273137.1"/>
    <property type="molecule type" value="Genomic_DNA"/>
</dbReference>
<evidence type="ECO:0000313" key="3">
    <source>
        <dbReference type="EMBL" id="KAH7273137.1"/>
    </source>
</evidence>
<evidence type="ECO:0000313" key="4">
    <source>
        <dbReference type="Proteomes" id="UP000736672"/>
    </source>
</evidence>
<feature type="signal peptide" evidence="2">
    <location>
        <begin position="1"/>
        <end position="20"/>
    </location>
</feature>
<dbReference type="Proteomes" id="UP000736672">
    <property type="component" value="Unassembled WGS sequence"/>
</dbReference>
<comment type="caution">
    <text evidence="3">The sequence shown here is derived from an EMBL/GenBank/DDBJ whole genome shotgun (WGS) entry which is preliminary data.</text>
</comment>
<feature type="chain" id="PRO_5040175686" evidence="2">
    <location>
        <begin position="21"/>
        <end position="101"/>
    </location>
</feature>
<organism evidence="3 4">
    <name type="scientific">Fusarium solani</name>
    <name type="common">Filamentous fungus</name>
    <dbReference type="NCBI Taxonomy" id="169388"/>
    <lineage>
        <taxon>Eukaryota</taxon>
        <taxon>Fungi</taxon>
        <taxon>Dikarya</taxon>
        <taxon>Ascomycota</taxon>
        <taxon>Pezizomycotina</taxon>
        <taxon>Sordariomycetes</taxon>
        <taxon>Hypocreomycetidae</taxon>
        <taxon>Hypocreales</taxon>
        <taxon>Nectriaceae</taxon>
        <taxon>Fusarium</taxon>
        <taxon>Fusarium solani species complex</taxon>
    </lineage>
</organism>
<proteinExistence type="predicted"/>
<evidence type="ECO:0000256" key="1">
    <source>
        <dbReference type="SAM" id="MobiDB-lite"/>
    </source>
</evidence>
<accession>A0A9P9L2Q6</accession>
<keyword evidence="2" id="KW-0732">Signal</keyword>
<sequence>MGKRQSVCLFDLSLSRGIWACCLGQAPVKPPHAISTLVACYLTPPSCGRRPHLRLSAQCWAHRGDWSRLKSPELLPPQIAPSHKGSRTEFSSGLALDKMKV</sequence>
<name>A0A9P9L2Q6_FUSSL</name>
<reference evidence="3" key="1">
    <citation type="journal article" date="2021" name="Nat. Commun.">
        <title>Genetic determinants of endophytism in the Arabidopsis root mycobiome.</title>
        <authorList>
            <person name="Mesny F."/>
            <person name="Miyauchi S."/>
            <person name="Thiergart T."/>
            <person name="Pickel B."/>
            <person name="Atanasova L."/>
            <person name="Karlsson M."/>
            <person name="Huettel B."/>
            <person name="Barry K.W."/>
            <person name="Haridas S."/>
            <person name="Chen C."/>
            <person name="Bauer D."/>
            <person name="Andreopoulos W."/>
            <person name="Pangilinan J."/>
            <person name="LaButti K."/>
            <person name="Riley R."/>
            <person name="Lipzen A."/>
            <person name="Clum A."/>
            <person name="Drula E."/>
            <person name="Henrissat B."/>
            <person name="Kohler A."/>
            <person name="Grigoriev I.V."/>
            <person name="Martin F.M."/>
            <person name="Hacquard S."/>
        </authorList>
    </citation>
    <scope>NUCLEOTIDE SEQUENCE</scope>
    <source>
        <strain evidence="3">FSSC 5 MPI-SDFR-AT-0091</strain>
    </source>
</reference>
<keyword evidence="4" id="KW-1185">Reference proteome</keyword>
<feature type="region of interest" description="Disordered" evidence="1">
    <location>
        <begin position="76"/>
        <end position="101"/>
    </location>
</feature>
<dbReference type="AlphaFoldDB" id="A0A9P9L2Q6"/>